<dbReference type="SUPFAM" id="SSF51206">
    <property type="entry name" value="cAMP-binding domain-like"/>
    <property type="match status" value="1"/>
</dbReference>
<organism evidence="2 3">
    <name type="scientific">Insolitispirillum peregrinum</name>
    <dbReference type="NCBI Taxonomy" id="80876"/>
    <lineage>
        <taxon>Bacteria</taxon>
        <taxon>Pseudomonadati</taxon>
        <taxon>Pseudomonadota</taxon>
        <taxon>Alphaproteobacteria</taxon>
        <taxon>Rhodospirillales</taxon>
        <taxon>Novispirillaceae</taxon>
        <taxon>Insolitispirillum</taxon>
    </lineage>
</organism>
<dbReference type="Gene3D" id="2.60.120.10">
    <property type="entry name" value="Jelly Rolls"/>
    <property type="match status" value="1"/>
</dbReference>
<proteinExistence type="predicted"/>
<dbReference type="Pfam" id="PF00027">
    <property type="entry name" value="cNMP_binding"/>
    <property type="match status" value="1"/>
</dbReference>
<dbReference type="PROSITE" id="PS50042">
    <property type="entry name" value="CNMP_BINDING_3"/>
    <property type="match status" value="1"/>
</dbReference>
<dbReference type="AlphaFoldDB" id="A0A1N7IRT2"/>
<accession>A0A1N7IRT2</accession>
<dbReference type="EMBL" id="FTOA01000001">
    <property type="protein sequence ID" value="SIS39792.1"/>
    <property type="molecule type" value="Genomic_DNA"/>
</dbReference>
<reference evidence="2 3" key="1">
    <citation type="submission" date="2017-01" db="EMBL/GenBank/DDBJ databases">
        <authorList>
            <person name="Mah S.A."/>
            <person name="Swanson W.J."/>
            <person name="Moy G.W."/>
            <person name="Vacquier V.D."/>
        </authorList>
    </citation>
    <scope>NUCLEOTIDE SEQUENCE [LARGE SCALE GENOMIC DNA]</scope>
    <source>
        <strain evidence="2 3">DSM 11589</strain>
    </source>
</reference>
<name>A0A1N7IRT2_9PROT</name>
<dbReference type="GO" id="GO:0005829">
    <property type="term" value="C:cytosol"/>
    <property type="evidence" value="ECO:0007669"/>
    <property type="project" value="TreeGrafter"/>
</dbReference>
<evidence type="ECO:0000313" key="3">
    <source>
        <dbReference type="Proteomes" id="UP000185678"/>
    </source>
</evidence>
<dbReference type="PROSITE" id="PS00889">
    <property type="entry name" value="CNMP_BINDING_2"/>
    <property type="match status" value="1"/>
</dbReference>
<dbReference type="InterPro" id="IPR018490">
    <property type="entry name" value="cNMP-bd_dom_sf"/>
</dbReference>
<feature type="domain" description="Cyclic nucleotide-binding" evidence="1">
    <location>
        <begin position="23"/>
        <end position="104"/>
    </location>
</feature>
<dbReference type="GO" id="GO:0003700">
    <property type="term" value="F:DNA-binding transcription factor activity"/>
    <property type="evidence" value="ECO:0007669"/>
    <property type="project" value="TreeGrafter"/>
</dbReference>
<evidence type="ECO:0000259" key="1">
    <source>
        <dbReference type="PROSITE" id="PS50042"/>
    </source>
</evidence>
<protein>
    <submittedName>
        <fullName evidence="2">Cyclic nucleotide-binding domain-containing protein</fullName>
    </submittedName>
</protein>
<evidence type="ECO:0000313" key="2">
    <source>
        <dbReference type="EMBL" id="SIS39792.1"/>
    </source>
</evidence>
<sequence>MTSSPASIPPSVPAIPAADDLSLAAGDILFHEGEQGSDAYVILDGLMEISRRVGTAEILLSTCGSGEIIGEMALIEHMPRSATARALKPTVLRRLPQAEFDQLLASADPALGTLLTRMAHIIRTLTDTIVRQTLGVR</sequence>
<dbReference type="InterPro" id="IPR014710">
    <property type="entry name" value="RmlC-like_jellyroll"/>
</dbReference>
<dbReference type="InterPro" id="IPR000595">
    <property type="entry name" value="cNMP-bd_dom"/>
</dbReference>
<dbReference type="PANTHER" id="PTHR24567:SF74">
    <property type="entry name" value="HTH-TYPE TRANSCRIPTIONAL REGULATOR ARCR"/>
    <property type="match status" value="1"/>
</dbReference>
<dbReference type="InterPro" id="IPR018488">
    <property type="entry name" value="cNMP-bd_CS"/>
</dbReference>
<dbReference type="OrthoDB" id="9809206at2"/>
<dbReference type="RefSeq" id="WP_076398601.1">
    <property type="nucleotide sequence ID" value="NZ_FTOA01000001.1"/>
</dbReference>
<dbReference type="CDD" id="cd00038">
    <property type="entry name" value="CAP_ED"/>
    <property type="match status" value="1"/>
</dbReference>
<dbReference type="InterPro" id="IPR050397">
    <property type="entry name" value="Env_Response_Regulators"/>
</dbReference>
<keyword evidence="3" id="KW-1185">Reference proteome</keyword>
<gene>
    <name evidence="2" type="ORF">SAMN05421779_101536</name>
</gene>
<dbReference type="SMART" id="SM00100">
    <property type="entry name" value="cNMP"/>
    <property type="match status" value="1"/>
</dbReference>
<dbReference type="PANTHER" id="PTHR24567">
    <property type="entry name" value="CRP FAMILY TRANSCRIPTIONAL REGULATORY PROTEIN"/>
    <property type="match status" value="1"/>
</dbReference>
<dbReference type="STRING" id="80876.SAMN05421779_101536"/>
<dbReference type="Proteomes" id="UP000185678">
    <property type="component" value="Unassembled WGS sequence"/>
</dbReference>